<dbReference type="RefSeq" id="WP_090331404.1">
    <property type="nucleotide sequence ID" value="NZ_FNXY01000001.1"/>
</dbReference>
<feature type="domain" description="Endonuclease/exonuclease/phosphatase" evidence="3">
    <location>
        <begin position="650"/>
        <end position="884"/>
    </location>
</feature>
<dbReference type="Pfam" id="PF03372">
    <property type="entry name" value="Exo_endo_phos"/>
    <property type="match status" value="1"/>
</dbReference>
<dbReference type="PANTHER" id="PTHR42834:SF1">
    <property type="entry name" value="ENDONUCLEASE_EXONUCLEASE_PHOSPHATASE FAMILY PROTEIN (AFU_ORTHOLOGUE AFUA_3G09210)"/>
    <property type="match status" value="1"/>
</dbReference>
<dbReference type="EMBL" id="FNXY01000001">
    <property type="protein sequence ID" value="SEI39953.1"/>
    <property type="molecule type" value="Genomic_DNA"/>
</dbReference>
<gene>
    <name evidence="5" type="ORF">SAMN04487995_0397</name>
</gene>
<reference evidence="5 6" key="1">
    <citation type="submission" date="2016-10" db="EMBL/GenBank/DDBJ databases">
        <authorList>
            <person name="de Groot N.N."/>
        </authorList>
    </citation>
    <scope>NUCLEOTIDE SEQUENCE [LARGE SCALE GENOMIC DNA]</scope>
    <source>
        <strain evidence="5 6">DSM 19938</strain>
    </source>
</reference>
<dbReference type="InterPro" id="IPR013783">
    <property type="entry name" value="Ig-like_fold"/>
</dbReference>
<evidence type="ECO:0000313" key="6">
    <source>
        <dbReference type="Proteomes" id="UP000199532"/>
    </source>
</evidence>
<feature type="chain" id="PRO_5011491125" evidence="2">
    <location>
        <begin position="29"/>
        <end position="1087"/>
    </location>
</feature>
<evidence type="ECO:0000256" key="2">
    <source>
        <dbReference type="SAM" id="SignalP"/>
    </source>
</evidence>
<dbReference type="Pfam" id="PF13205">
    <property type="entry name" value="Big_5"/>
    <property type="match status" value="1"/>
</dbReference>
<evidence type="ECO:0000259" key="3">
    <source>
        <dbReference type="Pfam" id="PF03372"/>
    </source>
</evidence>
<keyword evidence="6" id="KW-1185">Reference proteome</keyword>
<evidence type="ECO:0000259" key="4">
    <source>
        <dbReference type="Pfam" id="PF13205"/>
    </source>
</evidence>
<dbReference type="STRING" id="408657.SAMN04487995_0397"/>
<name>A0A1H6Q873_9BACT</name>
<accession>A0A1H6Q873</accession>
<feature type="domain" description="SbsA Ig-like" evidence="4">
    <location>
        <begin position="216"/>
        <end position="325"/>
    </location>
</feature>
<dbReference type="InterPro" id="IPR005135">
    <property type="entry name" value="Endo/exonuclease/phosphatase"/>
</dbReference>
<dbReference type="CDD" id="cd10283">
    <property type="entry name" value="MnuA_DNase1-like"/>
    <property type="match status" value="1"/>
</dbReference>
<protein>
    <submittedName>
        <fullName evidence="5">Predicted extracellular nuclease</fullName>
    </submittedName>
</protein>
<dbReference type="PANTHER" id="PTHR42834">
    <property type="entry name" value="ENDONUCLEASE/EXONUCLEASE/PHOSPHATASE FAMILY PROTEIN (AFU_ORTHOLOGUE AFUA_3G09210)"/>
    <property type="match status" value="1"/>
</dbReference>
<proteinExistence type="predicted"/>
<evidence type="ECO:0000313" key="5">
    <source>
        <dbReference type="EMBL" id="SEI39953.1"/>
    </source>
</evidence>
<dbReference type="Gene3D" id="3.60.10.10">
    <property type="entry name" value="Endonuclease/exonuclease/phosphatase"/>
    <property type="match status" value="1"/>
</dbReference>
<dbReference type="CDD" id="cd04486">
    <property type="entry name" value="YhcR_OBF_like"/>
    <property type="match status" value="1"/>
</dbReference>
<dbReference type="InterPro" id="IPR032812">
    <property type="entry name" value="SbsA_Ig"/>
</dbReference>
<feature type="signal peptide" evidence="2">
    <location>
        <begin position="1"/>
        <end position="28"/>
    </location>
</feature>
<dbReference type="Gene3D" id="2.60.40.10">
    <property type="entry name" value="Immunoglobulins"/>
    <property type="match status" value="1"/>
</dbReference>
<dbReference type="AlphaFoldDB" id="A0A1H6Q873"/>
<dbReference type="GO" id="GO:0003824">
    <property type="term" value="F:catalytic activity"/>
    <property type="evidence" value="ECO:0007669"/>
    <property type="project" value="InterPro"/>
</dbReference>
<keyword evidence="1 2" id="KW-0732">Signal</keyword>
<dbReference type="InterPro" id="IPR047971">
    <property type="entry name" value="ExeM-like"/>
</dbReference>
<dbReference type="NCBIfam" id="NF033681">
    <property type="entry name" value="ExeM_NucH_DNase"/>
    <property type="match status" value="1"/>
</dbReference>
<dbReference type="InterPro" id="IPR036691">
    <property type="entry name" value="Endo/exonu/phosph_ase_sf"/>
</dbReference>
<dbReference type="SUPFAM" id="SSF56219">
    <property type="entry name" value="DNase I-like"/>
    <property type="match status" value="1"/>
</dbReference>
<organism evidence="5 6">
    <name type="scientific">Dyadobacter koreensis</name>
    <dbReference type="NCBI Taxonomy" id="408657"/>
    <lineage>
        <taxon>Bacteria</taxon>
        <taxon>Pseudomonadati</taxon>
        <taxon>Bacteroidota</taxon>
        <taxon>Cytophagia</taxon>
        <taxon>Cytophagales</taxon>
        <taxon>Spirosomataceae</taxon>
        <taxon>Dyadobacter</taxon>
    </lineage>
</organism>
<sequence length="1087" mass="114348">MKHYLRKLRNFAFLLSTVTALSVKPLLAQTNPPAQILPFSFTSLTGAGLPAGVAVHKFGAIQSNRTLSVAAADLDRATNINAGGWRDEGDNGISLIASGAQPAGAVVVAISTLGKTNIKVAWKSQTIYDQVNINGLGLQYRVGTNGEFIDLGDASHVYTSGATGSVQSFNLTLPATLENLSEAVQLRWVYWQTSTGARDRIALDDIEITSGVSGPDVTPPVISSYNPVDNASNVALNANLIITFNENVVKGAGNIVVTDVAANTVQTISVQSEDVSISANIATITNLVLQNGTSYYINIDAGSFADNSANAFAGISGTTTWNFSTVPAPGVPVKISAIQGSGAAAAITGVQTIEGIVTRTFLGAAGLNGFFVQEEDADSDGDAATSEGIFVYNLPTDVTGAVSPAEGDKVNLTGTVRDFVSTTSGVTTSSTQISSLTNFTNLGASTFPSVTPLKLPVSSISELERYEGMLVDVSASSGNLAVTEYFQLGRYGQILLSATGASNQPGTDARLDQFTQFNLPSTAGYANYLTEIAKRKIILDDGSTRQNPDPIIFGRSGNPLSASNTLRGGDQVTNIVGILDERLEGYRIQRATGVNFLPTNERQLTPPSVESGTGLRTAATATLKVASANVLNYFTSLDTGSEDFRGANNIQEFTRQKAKIIRALIGTEADVIGLMEIQNNGSTPVTAIQDLVNGLNADPAGSGTYAFVNTDPSVTGFTLSTDAITVGIIYKTDKVSLVGPAATLTTSASFDAVGRRPLAQTFSQNSNSEVFTVVVNHFKSKGSSAAGAGDADAGDGQSLSNGIRSRQATDLAAWLATAPTKTSDTDYLILGDLNAYAMEDPIRILAAAGYANQLPVSSYSYVFDGQTGSLDHALASATLASQITGTAKWHINSDEPGVLDYNTEFKSTGQIASLYAADQFRASDHDPVLIGLDLTKPLPVSLVSFTGKAIYGVESLPKVLLSWTTASEENNEKFEIEKSRNGRDFEKIGTVLGKLTTSVQTSYSFEDKDASSGQLYYYRLKQIDLDGTFERSSIIAVRTGLTEEQVHAYPNPSTGSFLISGAGVNMPSFTLFNAMGRKIQISAQPAG</sequence>
<dbReference type="Proteomes" id="UP000199532">
    <property type="component" value="Unassembled WGS sequence"/>
</dbReference>
<evidence type="ECO:0000256" key="1">
    <source>
        <dbReference type="ARBA" id="ARBA00022729"/>
    </source>
</evidence>